<protein>
    <submittedName>
        <fullName evidence="6">AAA family ATPase</fullName>
    </submittedName>
</protein>
<dbReference type="SMART" id="SM00382">
    <property type="entry name" value="AAA"/>
    <property type="match status" value="2"/>
</dbReference>
<feature type="compositionally biased region" description="Polar residues" evidence="3">
    <location>
        <begin position="113"/>
        <end position="124"/>
    </location>
</feature>
<evidence type="ECO:0000256" key="3">
    <source>
        <dbReference type="SAM" id="MobiDB-lite"/>
    </source>
</evidence>
<feature type="domain" description="AAA+ ATPase" evidence="5">
    <location>
        <begin position="189"/>
        <end position="326"/>
    </location>
</feature>
<evidence type="ECO:0000313" key="7">
    <source>
        <dbReference type="Proteomes" id="UP001494588"/>
    </source>
</evidence>
<name>A0ABU9QJT6_9BURK</name>
<accession>A0ABU9QJT6</accession>
<keyword evidence="4" id="KW-0812">Transmembrane</keyword>
<comment type="caution">
    <text evidence="6">The sequence shown here is derived from an EMBL/GenBank/DDBJ whole genome shotgun (WGS) entry which is preliminary data.</text>
</comment>
<dbReference type="Gene3D" id="1.10.8.60">
    <property type="match status" value="2"/>
</dbReference>
<dbReference type="Gene3D" id="3.40.50.300">
    <property type="entry name" value="P-loop containing nucleotide triphosphate hydrolases"/>
    <property type="match status" value="2"/>
</dbReference>
<keyword evidence="4" id="KW-1133">Transmembrane helix</keyword>
<evidence type="ECO:0000256" key="4">
    <source>
        <dbReference type="SAM" id="Phobius"/>
    </source>
</evidence>
<evidence type="ECO:0000313" key="6">
    <source>
        <dbReference type="EMBL" id="MEM5289755.1"/>
    </source>
</evidence>
<dbReference type="Pfam" id="PF00004">
    <property type="entry name" value="AAA"/>
    <property type="match status" value="2"/>
</dbReference>
<organism evidence="6 7">
    <name type="scientific">Paraburkholderia sabiae</name>
    <dbReference type="NCBI Taxonomy" id="273251"/>
    <lineage>
        <taxon>Bacteria</taxon>
        <taxon>Pseudomonadati</taxon>
        <taxon>Pseudomonadota</taxon>
        <taxon>Betaproteobacteria</taxon>
        <taxon>Burkholderiales</taxon>
        <taxon>Burkholderiaceae</taxon>
        <taxon>Paraburkholderia</taxon>
    </lineage>
</organism>
<dbReference type="PANTHER" id="PTHR23077">
    <property type="entry name" value="AAA-FAMILY ATPASE"/>
    <property type="match status" value="1"/>
</dbReference>
<dbReference type="RefSeq" id="WP_201651025.1">
    <property type="nucleotide sequence ID" value="NZ_CAJHCS010000010.1"/>
</dbReference>
<dbReference type="CDD" id="cd19481">
    <property type="entry name" value="RecA-like_protease"/>
    <property type="match status" value="2"/>
</dbReference>
<evidence type="ECO:0000259" key="5">
    <source>
        <dbReference type="SMART" id="SM00382"/>
    </source>
</evidence>
<evidence type="ECO:0000256" key="1">
    <source>
        <dbReference type="ARBA" id="ARBA00022741"/>
    </source>
</evidence>
<sequence>MLEFVVFSLRSFCLGLPLYWGVMLLASLSGHYRLVGAHGFKFMICTVAAACGIVWVNARRRIWTRVAFGVLSVGMLRLLLAFNVYSLYAVVIWYTGLLLMEFERKRQTRLPGQMQTHPARTDLQQPHAPADSSQPDYDYSHLVSRARYGFADIVGMTDTKNRVLAAAKEILSLQDQPDRKVSGQSRRPPRNGILFFGDPGNGKTLFAEALAGELGLRYISIAYGDIASRWINDTPQRVKAVFDLARCESPILLFIDELDSFVKDRSSGRSHSMDHDLANVMLTEIVALRGTSVVLVAASNFIDDSLDRAAIREGRFDYKIEVPPPDFAARKALLARSICRELGQDYIDAETLTTLAQRWEGFNASRLDALGAQLRDMRANGSLARGRITYDAAMKAMRLLQGRKGKLPEDVKPIDEIIMPGRSRDMLRDLAFRMKNVHSLERIGGRVPTGLVFAGPPGTGKTQAAMSLARESGYAFLSTTGEQIIARPESWDALVRQAREIRPTIALVDEGDVILRSRTHSNVSALTNKILTTLDGAEGRVRDIVYILTTNYLNDIDPAALRGGRFEETIMFDVPDENEMVQYASAQLKRLAGGTYVIMPGTRMRLSELLVGKSIADANAVLQKTVDAAAVRALRESVNEIRASDVESAAASVFTARTFQQ</sequence>
<feature type="transmembrane region" description="Helical" evidence="4">
    <location>
        <begin position="40"/>
        <end position="58"/>
    </location>
</feature>
<feature type="region of interest" description="Disordered" evidence="3">
    <location>
        <begin position="110"/>
        <end position="134"/>
    </location>
</feature>
<keyword evidence="4" id="KW-0472">Membrane</keyword>
<dbReference type="Proteomes" id="UP001494588">
    <property type="component" value="Unassembled WGS sequence"/>
</dbReference>
<gene>
    <name evidence="6" type="ORF">V4C55_28940</name>
</gene>
<dbReference type="EMBL" id="JAZHGC010000028">
    <property type="protein sequence ID" value="MEM5289755.1"/>
    <property type="molecule type" value="Genomic_DNA"/>
</dbReference>
<dbReference type="InterPro" id="IPR003959">
    <property type="entry name" value="ATPase_AAA_core"/>
</dbReference>
<dbReference type="InterPro" id="IPR027417">
    <property type="entry name" value="P-loop_NTPase"/>
</dbReference>
<feature type="transmembrane region" description="Helical" evidence="4">
    <location>
        <begin position="78"/>
        <end position="100"/>
    </location>
</feature>
<keyword evidence="7" id="KW-1185">Reference proteome</keyword>
<dbReference type="PANTHER" id="PTHR23077:SF171">
    <property type="entry name" value="NUCLEAR VALOSIN-CONTAINING PROTEIN-LIKE"/>
    <property type="match status" value="1"/>
</dbReference>
<evidence type="ECO:0000256" key="2">
    <source>
        <dbReference type="ARBA" id="ARBA00022840"/>
    </source>
</evidence>
<feature type="transmembrane region" description="Helical" evidence="4">
    <location>
        <begin position="6"/>
        <end position="28"/>
    </location>
</feature>
<feature type="domain" description="AAA+ ATPase" evidence="5">
    <location>
        <begin position="447"/>
        <end position="576"/>
    </location>
</feature>
<dbReference type="InterPro" id="IPR050168">
    <property type="entry name" value="AAA_ATPase_domain"/>
</dbReference>
<dbReference type="SUPFAM" id="SSF52540">
    <property type="entry name" value="P-loop containing nucleoside triphosphate hydrolases"/>
    <property type="match status" value="2"/>
</dbReference>
<reference evidence="6 7" key="1">
    <citation type="submission" date="2024-01" db="EMBL/GenBank/DDBJ databases">
        <title>The diversity of rhizobia nodulating Mimosa spp. in eleven states of Brazil covering several biomes is determined by host plant, location, and edaphic factors.</title>
        <authorList>
            <person name="Rouws L."/>
            <person name="Barauna A."/>
            <person name="Beukes C."/>
            <person name="De Faria S.M."/>
            <person name="Gross E."/>
            <person name="Dos Reis Junior F.B."/>
            <person name="Simon M."/>
            <person name="Maluk M."/>
            <person name="Odee D.W."/>
            <person name="Kenicer G."/>
            <person name="Young J.P.W."/>
            <person name="Reis V.M."/>
            <person name="Zilli J."/>
            <person name="James E.K."/>
        </authorList>
    </citation>
    <scope>NUCLEOTIDE SEQUENCE [LARGE SCALE GENOMIC DNA]</scope>
    <source>
        <strain evidence="6 7">JPY77</strain>
    </source>
</reference>
<dbReference type="InterPro" id="IPR003593">
    <property type="entry name" value="AAA+_ATPase"/>
</dbReference>
<proteinExistence type="predicted"/>
<keyword evidence="1" id="KW-0547">Nucleotide-binding</keyword>
<keyword evidence="2" id="KW-0067">ATP-binding</keyword>